<reference evidence="2" key="2">
    <citation type="submission" date="2021-09" db="EMBL/GenBank/DDBJ databases">
        <authorList>
            <person name="Gilroy R."/>
        </authorList>
    </citation>
    <scope>NUCLEOTIDE SEQUENCE</scope>
    <source>
        <strain evidence="2">ChiHjej13B12-9602</strain>
    </source>
</reference>
<reference evidence="2" key="1">
    <citation type="journal article" date="2021" name="PeerJ">
        <title>Extensive microbial diversity within the chicken gut microbiome revealed by metagenomics and culture.</title>
        <authorList>
            <person name="Gilroy R."/>
            <person name="Ravi A."/>
            <person name="Getino M."/>
            <person name="Pursley I."/>
            <person name="Horton D.L."/>
            <person name="Alikhan N.F."/>
            <person name="Baker D."/>
            <person name="Gharbi K."/>
            <person name="Hall N."/>
            <person name="Watson M."/>
            <person name="Adriaenssens E.M."/>
            <person name="Foster-Nyarko E."/>
            <person name="Jarju S."/>
            <person name="Secka A."/>
            <person name="Antonio M."/>
            <person name="Oren A."/>
            <person name="Chaudhuri R.R."/>
            <person name="La Ragione R."/>
            <person name="Hildebrand F."/>
            <person name="Pallen M.J."/>
        </authorList>
    </citation>
    <scope>NUCLEOTIDE SEQUENCE</scope>
    <source>
        <strain evidence="2">ChiHjej13B12-9602</strain>
    </source>
</reference>
<feature type="domain" description="GmrSD restriction endonucleases N-terminal" evidence="1">
    <location>
        <begin position="16"/>
        <end position="217"/>
    </location>
</feature>
<name>A0A921LSZ9_9ACTN</name>
<dbReference type="PANTHER" id="PTHR35149:SF2">
    <property type="entry name" value="DUF262 DOMAIN-CONTAINING PROTEIN"/>
    <property type="match status" value="1"/>
</dbReference>
<protein>
    <submittedName>
        <fullName evidence="2">DUF262 domain-containing protein</fullName>
    </submittedName>
</protein>
<evidence type="ECO:0000259" key="1">
    <source>
        <dbReference type="Pfam" id="PF03235"/>
    </source>
</evidence>
<organism evidence="2 3">
    <name type="scientific">Enorma phocaeensis</name>
    <dbReference type="NCBI Taxonomy" id="1871019"/>
    <lineage>
        <taxon>Bacteria</taxon>
        <taxon>Bacillati</taxon>
        <taxon>Actinomycetota</taxon>
        <taxon>Coriobacteriia</taxon>
        <taxon>Coriobacteriales</taxon>
        <taxon>Coriobacteriaceae</taxon>
        <taxon>Enorma</taxon>
    </lineage>
</organism>
<dbReference type="InterPro" id="IPR004919">
    <property type="entry name" value="GmrSD_N"/>
</dbReference>
<sequence>MAKYKIEMMTFDELSKKKSIPRYQRPLVWTKTQKANFIDNISRGFPFGSLLLYRFDDKDKYSLIDGQQRYTTLEDYRNHPEAYFPVDDAGSGHIAGLLAATGINQTPEATQADLRGKIVKAIKDMFRLNASDSQLSPTYLFDSIADFYPQISQDINAFRTITDIQAKLINDLNEYVDLSSLQIPCVIFTGDKSELPEVFANVNLGGSKLSKYQVFTAQWDSYSVSLTKNPYSDIILEKVIARYDKLTGDRDGIEIENFNSEEMRRNRNITLPEFCHALGELIIEQSDACWPKSAVDKDDTVDTIGYNSLAIVFGIPPQELSGKPANSKGLGAKSGVQDSFRNSGFENDPEAVERLVSRILAEYREINGRFARYLKKPGSTQAYETSRTSVQLQFLSFFAALWRLRYGRVKSTDFEPIPGYKHNGYCQTQKMLFPCFVLDMLNNQWKGSGDSRLANYISGSNDYYSAGAFSESRLQTAIDSYLEDNEHTGNINADPIAKTILTIVSNSQAHLYGGSAYDVEHLVTQKALRSKINGGYAYKTCSIAGGSLGNLAFLTSEENRAKGATSLPDSGGELFIFDGSREFIENADLLRQANYDLASRKSPDAAKEFIRNRASLILDKLVSILCS</sequence>
<evidence type="ECO:0000313" key="3">
    <source>
        <dbReference type="Proteomes" id="UP000753256"/>
    </source>
</evidence>
<gene>
    <name evidence="2" type="ORF">K8V70_02340</name>
</gene>
<comment type="caution">
    <text evidence="2">The sequence shown here is derived from an EMBL/GenBank/DDBJ whole genome shotgun (WGS) entry which is preliminary data.</text>
</comment>
<dbReference type="AlphaFoldDB" id="A0A921LSZ9"/>
<dbReference type="RefSeq" id="WP_273188994.1">
    <property type="nucleotide sequence ID" value="NZ_DYUZ01000008.1"/>
</dbReference>
<accession>A0A921LSZ9</accession>
<dbReference type="Pfam" id="PF03235">
    <property type="entry name" value="GmrSD_N"/>
    <property type="match status" value="1"/>
</dbReference>
<dbReference type="EMBL" id="DYUZ01000008">
    <property type="protein sequence ID" value="HJG36691.1"/>
    <property type="molecule type" value="Genomic_DNA"/>
</dbReference>
<dbReference type="PANTHER" id="PTHR35149">
    <property type="entry name" value="SLL5132 PROTEIN"/>
    <property type="match status" value="1"/>
</dbReference>
<dbReference type="Proteomes" id="UP000753256">
    <property type="component" value="Unassembled WGS sequence"/>
</dbReference>
<proteinExistence type="predicted"/>
<evidence type="ECO:0000313" key="2">
    <source>
        <dbReference type="EMBL" id="HJG36691.1"/>
    </source>
</evidence>